<evidence type="ECO:0000256" key="4">
    <source>
        <dbReference type="ARBA" id="ARBA00022475"/>
    </source>
</evidence>
<evidence type="ECO:0000256" key="1">
    <source>
        <dbReference type="ARBA" id="ARBA00004651"/>
    </source>
</evidence>
<evidence type="ECO:0000259" key="9">
    <source>
        <dbReference type="PROSITE" id="PS51012"/>
    </source>
</evidence>
<comment type="subcellular location">
    <subcellularLocation>
        <location evidence="1">Cell membrane</location>
        <topology evidence="1">Multi-pass membrane protein</topology>
    </subcellularLocation>
</comment>
<dbReference type="Pfam" id="PF12698">
    <property type="entry name" value="ABC2_membrane_3"/>
    <property type="match status" value="1"/>
</dbReference>
<name>A0ABR6VFN8_9FIRM</name>
<feature type="transmembrane region" description="Helical" evidence="8">
    <location>
        <begin position="257"/>
        <end position="279"/>
    </location>
</feature>
<reference evidence="10 11" key="1">
    <citation type="submission" date="2020-08" db="EMBL/GenBank/DDBJ databases">
        <authorList>
            <person name="Liu C."/>
            <person name="Sun Q."/>
        </authorList>
    </citation>
    <scope>NUCLEOTIDE SEQUENCE [LARGE SCALE GENOMIC DNA]</scope>
    <source>
        <strain evidence="10 11">NSJ-59</strain>
    </source>
</reference>
<evidence type="ECO:0000256" key="5">
    <source>
        <dbReference type="ARBA" id="ARBA00022692"/>
    </source>
</evidence>
<dbReference type="Gene3D" id="3.40.1710.10">
    <property type="entry name" value="abc type-2 transporter like domain"/>
    <property type="match status" value="1"/>
</dbReference>
<keyword evidence="7 8" id="KW-0472">Membrane</keyword>
<feature type="transmembrane region" description="Helical" evidence="8">
    <location>
        <begin position="342"/>
        <end position="365"/>
    </location>
</feature>
<evidence type="ECO:0000256" key="7">
    <source>
        <dbReference type="ARBA" id="ARBA00023136"/>
    </source>
</evidence>
<keyword evidence="5 8" id="KW-0812">Transmembrane</keyword>
<proteinExistence type="inferred from homology"/>
<dbReference type="InterPro" id="IPR047817">
    <property type="entry name" value="ABC2_TM_bact-type"/>
</dbReference>
<dbReference type="PANTHER" id="PTHR30294">
    <property type="entry name" value="MEMBRANE COMPONENT OF ABC TRANSPORTER YHHJ-RELATED"/>
    <property type="match status" value="1"/>
</dbReference>
<feature type="transmembrane region" description="Helical" evidence="8">
    <location>
        <begin position="286"/>
        <end position="308"/>
    </location>
</feature>
<keyword evidence="3" id="KW-0813">Transport</keyword>
<dbReference type="EMBL" id="JACOGK010000002">
    <property type="protein sequence ID" value="MBC3535868.1"/>
    <property type="molecule type" value="Genomic_DNA"/>
</dbReference>
<feature type="domain" description="ABC transmembrane type-2" evidence="9">
    <location>
        <begin position="133"/>
        <end position="371"/>
    </location>
</feature>
<keyword evidence="11" id="KW-1185">Reference proteome</keyword>
<feature type="transmembrane region" description="Helical" evidence="8">
    <location>
        <begin position="29"/>
        <end position="47"/>
    </location>
</feature>
<dbReference type="RefSeq" id="WP_186501921.1">
    <property type="nucleotide sequence ID" value="NZ_JACOGK010000002.1"/>
</dbReference>
<dbReference type="Proteomes" id="UP000606870">
    <property type="component" value="Unassembled WGS sequence"/>
</dbReference>
<comment type="caution">
    <text evidence="10">The sequence shown here is derived from an EMBL/GenBank/DDBJ whole genome shotgun (WGS) entry which is preliminary data.</text>
</comment>
<dbReference type="PROSITE" id="PS51012">
    <property type="entry name" value="ABC_TM2"/>
    <property type="match status" value="1"/>
</dbReference>
<evidence type="ECO:0000256" key="3">
    <source>
        <dbReference type="ARBA" id="ARBA00022448"/>
    </source>
</evidence>
<feature type="transmembrane region" description="Helical" evidence="8">
    <location>
        <begin position="176"/>
        <end position="201"/>
    </location>
</feature>
<evidence type="ECO:0000313" key="10">
    <source>
        <dbReference type="EMBL" id="MBC3535868.1"/>
    </source>
</evidence>
<evidence type="ECO:0000313" key="11">
    <source>
        <dbReference type="Proteomes" id="UP000606870"/>
    </source>
</evidence>
<feature type="transmembrane region" description="Helical" evidence="8">
    <location>
        <begin position="222"/>
        <end position="245"/>
    </location>
</feature>
<gene>
    <name evidence="10" type="ORF">H8J70_01135</name>
</gene>
<accession>A0ABR6VFN8</accession>
<dbReference type="InterPro" id="IPR013525">
    <property type="entry name" value="ABC2_TM"/>
</dbReference>
<evidence type="ECO:0000256" key="2">
    <source>
        <dbReference type="ARBA" id="ARBA00007783"/>
    </source>
</evidence>
<dbReference type="PANTHER" id="PTHR30294:SF29">
    <property type="entry name" value="MULTIDRUG ABC TRANSPORTER PERMEASE YBHS-RELATED"/>
    <property type="match status" value="1"/>
</dbReference>
<comment type="similarity">
    <text evidence="2">Belongs to the ABC-2 integral membrane protein family.</text>
</comment>
<evidence type="ECO:0000256" key="8">
    <source>
        <dbReference type="SAM" id="Phobius"/>
    </source>
</evidence>
<keyword evidence="6 8" id="KW-1133">Transmembrane helix</keyword>
<sequence length="373" mass="41315">MKLNRHSLRRMGALTRKEFFQLMRDQSSLLMGIVLPLILILIMGYGMSLDVKNVPTAIVLEDPSPTARQMVNFTEGSAYFSPVYVRSMRTAETLLAQHDVDAIIRVPQNFAADVNQGTAKVQVILNGTEATTAMSAQRYIEAAVLTWEAGLSVRSASAGQATTVSRIWFNDANTSAWFFVPGILMLVLTTSGVFLTSVVMAREWERGTFESLFVTPIKIGELILAKVLPYFVVAVFGMILCLIAGNVLYDLPMRGSLILLIGVSMLYLIISLGIGLVISALTKNQFLACQVSLMISFLPSVMLSGFLFDLHSQPLAIQIISQFLPTTYYLQLMKTLFLAGNYWPLIIRNGLILLGFAILFIGLAFRMTRKEME</sequence>
<evidence type="ECO:0000256" key="6">
    <source>
        <dbReference type="ARBA" id="ARBA00022989"/>
    </source>
</evidence>
<dbReference type="InterPro" id="IPR051449">
    <property type="entry name" value="ABC-2_transporter_component"/>
</dbReference>
<protein>
    <submittedName>
        <fullName evidence="10">ABC transporter permease</fullName>
    </submittedName>
</protein>
<organism evidence="10 11">
    <name type="scientific">Megasphaera hominis</name>
    <dbReference type="NCBI Taxonomy" id="159836"/>
    <lineage>
        <taxon>Bacteria</taxon>
        <taxon>Bacillati</taxon>
        <taxon>Bacillota</taxon>
        <taxon>Negativicutes</taxon>
        <taxon>Veillonellales</taxon>
        <taxon>Veillonellaceae</taxon>
        <taxon>Megasphaera</taxon>
    </lineage>
</organism>
<keyword evidence="4" id="KW-1003">Cell membrane</keyword>